<comment type="pathway">
    <text evidence="1">Purine metabolism; 7-cyano-7-deazaguanine biosynthesis.</text>
</comment>
<dbReference type="Pfam" id="PF01242">
    <property type="entry name" value="PTPS"/>
    <property type="match status" value="1"/>
</dbReference>
<protein>
    <recommendedName>
        <fullName evidence="4">6-carboxy-5,6,7,8-tetrahydropterin synthase</fullName>
        <ecNumber evidence="3">4.1.2.50</ecNumber>
    </recommendedName>
    <alternativeName>
        <fullName evidence="5">Queuosine biosynthesis protein QueD</fullName>
    </alternativeName>
</protein>
<evidence type="ECO:0000256" key="5">
    <source>
        <dbReference type="ARBA" id="ARBA00031449"/>
    </source>
</evidence>
<proteinExistence type="inferred from homology"/>
<accession>A0ABY3PDP1</accession>
<keyword evidence="8" id="KW-1185">Reference proteome</keyword>
<organism evidence="7 8">
    <name type="scientific">Staphylococcus ratti</name>
    <dbReference type="NCBI Taxonomy" id="2892440"/>
    <lineage>
        <taxon>Bacteria</taxon>
        <taxon>Bacillati</taxon>
        <taxon>Bacillota</taxon>
        <taxon>Bacilli</taxon>
        <taxon>Bacillales</taxon>
        <taxon>Staphylococcaceae</taxon>
        <taxon>Staphylococcus</taxon>
    </lineage>
</organism>
<dbReference type="RefSeq" id="WP_229292913.1">
    <property type="nucleotide sequence ID" value="NZ_CP086654.1"/>
</dbReference>
<dbReference type="InterPro" id="IPR038418">
    <property type="entry name" value="6-PTP_synth/QueD_sf"/>
</dbReference>
<name>A0ABY3PDP1_9STAP</name>
<sequence>MAKFDDVKPPKHFARHQKTVLILRHYEFCADARIFFNETSYHDLEDNRYLLDIELWSKTDELGMAVDFRIIDNIYKTHLEPSLEGQLLNETLPDMNITLENLIHWIWETFSTHLPDNVSLNAITMYESPDQGVRFTRDIMAQ</sequence>
<evidence type="ECO:0000256" key="3">
    <source>
        <dbReference type="ARBA" id="ARBA00012982"/>
    </source>
</evidence>
<dbReference type="EC" id="4.1.2.50" evidence="3"/>
<evidence type="ECO:0000313" key="7">
    <source>
        <dbReference type="EMBL" id="UEX90417.1"/>
    </source>
</evidence>
<reference evidence="7 8" key="1">
    <citation type="journal article" date="2022" name="Pathogens">
        <title>Staphylococcus ratti sp. nov. Isolated from a Lab Rat.</title>
        <authorList>
            <person name="Kovarovic V."/>
            <person name="Sedlacek I."/>
            <person name="Petras P."/>
            <person name="Kralova S."/>
            <person name="Maslanova I."/>
            <person name="Svec P."/>
            <person name="Neumann-Schaal M."/>
            <person name="Botka T."/>
            <person name="Gelbicova T."/>
            <person name="Stankova E."/>
            <person name="Doskar J."/>
            <person name="Pantucek R."/>
        </authorList>
    </citation>
    <scope>NUCLEOTIDE SEQUENCE [LARGE SCALE GENOMIC DNA]</scope>
    <source>
        <strain evidence="7 8">CCM 9025</strain>
    </source>
</reference>
<evidence type="ECO:0000256" key="4">
    <source>
        <dbReference type="ARBA" id="ARBA00018141"/>
    </source>
</evidence>
<evidence type="ECO:0000313" key="8">
    <source>
        <dbReference type="Proteomes" id="UP001197626"/>
    </source>
</evidence>
<evidence type="ECO:0000256" key="6">
    <source>
        <dbReference type="ARBA" id="ARBA00048807"/>
    </source>
</evidence>
<comment type="similarity">
    <text evidence="2">Belongs to the PTPS family. QueD subfamily.</text>
</comment>
<gene>
    <name evidence="7" type="ORF">LN051_01725</name>
</gene>
<dbReference type="Proteomes" id="UP001197626">
    <property type="component" value="Chromosome"/>
</dbReference>
<comment type="catalytic activity">
    <reaction evidence="6">
        <text>7,8-dihydroneopterin 3'-triphosphate + H2O = 6-carboxy-5,6,7,8-tetrahydropterin + triphosphate + acetaldehyde + 2 H(+)</text>
        <dbReference type="Rhea" id="RHEA:27966"/>
        <dbReference type="ChEBI" id="CHEBI:15343"/>
        <dbReference type="ChEBI" id="CHEBI:15377"/>
        <dbReference type="ChEBI" id="CHEBI:15378"/>
        <dbReference type="ChEBI" id="CHEBI:18036"/>
        <dbReference type="ChEBI" id="CHEBI:58462"/>
        <dbReference type="ChEBI" id="CHEBI:61032"/>
        <dbReference type="EC" id="4.1.2.50"/>
    </reaction>
</comment>
<dbReference type="SUPFAM" id="SSF55620">
    <property type="entry name" value="Tetrahydrobiopterin biosynthesis enzymes-like"/>
    <property type="match status" value="1"/>
</dbReference>
<dbReference type="InterPro" id="IPR007115">
    <property type="entry name" value="6-PTP_synth/QueD"/>
</dbReference>
<evidence type="ECO:0000256" key="1">
    <source>
        <dbReference type="ARBA" id="ARBA00005061"/>
    </source>
</evidence>
<dbReference type="EMBL" id="CP086654">
    <property type="protein sequence ID" value="UEX90417.1"/>
    <property type="molecule type" value="Genomic_DNA"/>
</dbReference>
<evidence type="ECO:0000256" key="2">
    <source>
        <dbReference type="ARBA" id="ARBA00008900"/>
    </source>
</evidence>
<dbReference type="Gene3D" id="3.30.479.10">
    <property type="entry name" value="6-pyruvoyl tetrahydropterin synthase/QueD"/>
    <property type="match status" value="1"/>
</dbReference>